<dbReference type="PANTHER" id="PTHR28259:SF1">
    <property type="entry name" value="FLUORIDE EXPORT PROTEIN 1-RELATED"/>
    <property type="match status" value="1"/>
</dbReference>
<evidence type="ECO:0000256" key="1">
    <source>
        <dbReference type="ARBA" id="ARBA00004651"/>
    </source>
</evidence>
<keyword evidence="5 12" id="KW-1133">Transmembrane helix</keyword>
<feature type="transmembrane region" description="Helical" evidence="12">
    <location>
        <begin position="103"/>
        <end position="124"/>
    </location>
</feature>
<dbReference type="GO" id="GO:0140114">
    <property type="term" value="P:cellular detoxification of fluoride"/>
    <property type="evidence" value="ECO:0007669"/>
    <property type="project" value="UniProtKB-UniRule"/>
</dbReference>
<sequence>MPVPGDWVAVASGGALGATLRYAATLSVNRLLPSAFPWGTLTVNVAGSLLMGVAYVLLIERGLLAPAWRHFLTVGLLGGLTTFSAFSLDALTLMSHGAILRAAAYVLASVVICIGAAAVGVLLARGF</sequence>
<comment type="similarity">
    <text evidence="10 12">Belongs to the fluoride channel Fluc/FEX (TC 1.A.43) family.</text>
</comment>
<evidence type="ECO:0000256" key="5">
    <source>
        <dbReference type="ARBA" id="ARBA00022989"/>
    </source>
</evidence>
<evidence type="ECO:0000256" key="8">
    <source>
        <dbReference type="ARBA" id="ARBA00023136"/>
    </source>
</evidence>
<comment type="function">
    <text evidence="12">Fluoride-specific ion channel. Important for reducing fluoride concentration in the cell, thus reducing its toxicity.</text>
</comment>
<feature type="binding site" evidence="12">
    <location>
        <position position="78"/>
    </location>
    <ligand>
        <name>Na(+)</name>
        <dbReference type="ChEBI" id="CHEBI:29101"/>
        <note>structural</note>
    </ligand>
</feature>
<name>A0A540VWJ4_9GAMM</name>
<keyword evidence="9 12" id="KW-0407">Ion channel</keyword>
<evidence type="ECO:0000256" key="3">
    <source>
        <dbReference type="ARBA" id="ARBA00022519"/>
    </source>
</evidence>
<evidence type="ECO:0000313" key="14">
    <source>
        <dbReference type="Proteomes" id="UP000315400"/>
    </source>
</evidence>
<feature type="transmembrane region" description="Helical" evidence="12">
    <location>
        <begin position="39"/>
        <end position="59"/>
    </location>
</feature>
<dbReference type="GO" id="GO:0062054">
    <property type="term" value="F:fluoride channel activity"/>
    <property type="evidence" value="ECO:0007669"/>
    <property type="project" value="UniProtKB-UniRule"/>
</dbReference>
<comment type="catalytic activity">
    <reaction evidence="11">
        <text>fluoride(in) = fluoride(out)</text>
        <dbReference type="Rhea" id="RHEA:76159"/>
        <dbReference type="ChEBI" id="CHEBI:17051"/>
    </reaction>
    <physiologicalReaction direction="left-to-right" evidence="11">
        <dbReference type="Rhea" id="RHEA:76160"/>
    </physiologicalReaction>
</comment>
<dbReference type="EMBL" id="VIFK01000001">
    <property type="protein sequence ID" value="TQF01077.1"/>
    <property type="molecule type" value="Genomic_DNA"/>
</dbReference>
<evidence type="ECO:0000256" key="6">
    <source>
        <dbReference type="ARBA" id="ARBA00023053"/>
    </source>
</evidence>
<dbReference type="PANTHER" id="PTHR28259">
    <property type="entry name" value="FLUORIDE EXPORT PROTEIN 1-RELATED"/>
    <property type="match status" value="1"/>
</dbReference>
<keyword evidence="6 12" id="KW-0915">Sodium</keyword>
<proteinExistence type="inferred from homology"/>
<evidence type="ECO:0000256" key="9">
    <source>
        <dbReference type="ARBA" id="ARBA00023303"/>
    </source>
</evidence>
<keyword evidence="4 12" id="KW-0812">Transmembrane</keyword>
<dbReference type="GO" id="GO:0005886">
    <property type="term" value="C:plasma membrane"/>
    <property type="evidence" value="ECO:0007669"/>
    <property type="project" value="UniProtKB-SubCell"/>
</dbReference>
<evidence type="ECO:0000256" key="7">
    <source>
        <dbReference type="ARBA" id="ARBA00023065"/>
    </source>
</evidence>
<dbReference type="Pfam" id="PF02537">
    <property type="entry name" value="CRCB"/>
    <property type="match status" value="1"/>
</dbReference>
<feature type="binding site" evidence="12">
    <location>
        <position position="81"/>
    </location>
    <ligand>
        <name>Na(+)</name>
        <dbReference type="ChEBI" id="CHEBI:29101"/>
        <note>structural</note>
    </ligand>
</feature>
<comment type="caution">
    <text evidence="13">The sequence shown here is derived from an EMBL/GenBank/DDBJ whole genome shotgun (WGS) entry which is preliminary data.</text>
</comment>
<dbReference type="GO" id="GO:0046872">
    <property type="term" value="F:metal ion binding"/>
    <property type="evidence" value="ECO:0007669"/>
    <property type="project" value="UniProtKB-KW"/>
</dbReference>
<evidence type="ECO:0000313" key="13">
    <source>
        <dbReference type="EMBL" id="TQF01077.1"/>
    </source>
</evidence>
<comment type="activity regulation">
    <text evidence="12">Na(+) is not transported, but it plays an essential structural role and its presence is essential for fluoride channel function.</text>
</comment>
<evidence type="ECO:0000256" key="2">
    <source>
        <dbReference type="ARBA" id="ARBA00022475"/>
    </source>
</evidence>
<keyword evidence="12" id="KW-0479">Metal-binding</keyword>
<dbReference type="HAMAP" id="MF_00454">
    <property type="entry name" value="FluC"/>
    <property type="match status" value="1"/>
</dbReference>
<feature type="transmembrane region" description="Helical" evidence="12">
    <location>
        <begin position="71"/>
        <end position="91"/>
    </location>
</feature>
<dbReference type="AlphaFoldDB" id="A0A540VWJ4"/>
<comment type="subcellular location">
    <subcellularLocation>
        <location evidence="1 12">Cell membrane</location>
        <topology evidence="1 12">Multi-pass membrane protein</topology>
    </subcellularLocation>
</comment>
<dbReference type="InterPro" id="IPR003691">
    <property type="entry name" value="FluC"/>
</dbReference>
<evidence type="ECO:0000256" key="12">
    <source>
        <dbReference type="HAMAP-Rule" id="MF_00454"/>
    </source>
</evidence>
<evidence type="ECO:0000256" key="10">
    <source>
        <dbReference type="ARBA" id="ARBA00035120"/>
    </source>
</evidence>
<keyword evidence="8 12" id="KW-0472">Membrane</keyword>
<accession>A0A540VWJ4</accession>
<reference evidence="13 14" key="1">
    <citation type="submission" date="2019-06" db="EMBL/GenBank/DDBJ databases">
        <title>Metagenome assembled Genome of Spiribacter salinus SL48-SHIP from the microbial mat of Salt Lake 48 (Novosibirsk region, Russia).</title>
        <authorList>
            <person name="Shipova A."/>
            <person name="Rozanov A.S."/>
            <person name="Bryanskaya A.V."/>
            <person name="Peltek S.E."/>
        </authorList>
    </citation>
    <scope>NUCLEOTIDE SEQUENCE [LARGE SCALE GENOMIC DNA]</scope>
    <source>
        <strain evidence="13">SL48-SHIP-2</strain>
    </source>
</reference>
<evidence type="ECO:0000256" key="11">
    <source>
        <dbReference type="ARBA" id="ARBA00035585"/>
    </source>
</evidence>
<organism evidence="13 14">
    <name type="scientific">Spiribacter salinus</name>
    <dbReference type="NCBI Taxonomy" id="1335746"/>
    <lineage>
        <taxon>Bacteria</taxon>
        <taxon>Pseudomonadati</taxon>
        <taxon>Pseudomonadota</taxon>
        <taxon>Gammaproteobacteria</taxon>
        <taxon>Chromatiales</taxon>
        <taxon>Ectothiorhodospiraceae</taxon>
        <taxon>Spiribacter</taxon>
    </lineage>
</organism>
<evidence type="ECO:0000256" key="4">
    <source>
        <dbReference type="ARBA" id="ARBA00022692"/>
    </source>
</evidence>
<keyword evidence="3" id="KW-0997">Cell inner membrane</keyword>
<dbReference type="Proteomes" id="UP000315400">
    <property type="component" value="Unassembled WGS sequence"/>
</dbReference>
<dbReference type="NCBIfam" id="TIGR00494">
    <property type="entry name" value="crcB"/>
    <property type="match status" value="1"/>
</dbReference>
<dbReference type="STRING" id="1260251.SPISAL_05790"/>
<keyword evidence="7 12" id="KW-0406">Ion transport</keyword>
<keyword evidence="2 12" id="KW-1003">Cell membrane</keyword>
<protein>
    <recommendedName>
        <fullName evidence="12">Fluoride-specific ion channel FluC</fullName>
    </recommendedName>
</protein>
<gene>
    <name evidence="12 13" type="primary">crcB</name>
    <name evidence="12" type="synonym">fluC</name>
    <name evidence="13" type="ORF">FKY71_00410</name>
</gene>
<keyword evidence="12" id="KW-0813">Transport</keyword>